<protein>
    <recommendedName>
        <fullName evidence="1">Polysaccharide pyruvyl transferase domain-containing protein</fullName>
    </recommendedName>
</protein>
<evidence type="ECO:0000259" key="1">
    <source>
        <dbReference type="Pfam" id="PF04230"/>
    </source>
</evidence>
<evidence type="ECO:0000313" key="3">
    <source>
        <dbReference type="Proteomes" id="UP000191812"/>
    </source>
</evidence>
<organism evidence="2 3">
    <name type="scientific">Agrobacterium genomosp. 13 str. CFBP 6927</name>
    <dbReference type="NCBI Taxonomy" id="1183428"/>
    <lineage>
        <taxon>Bacteria</taxon>
        <taxon>Pseudomonadati</taxon>
        <taxon>Pseudomonadota</taxon>
        <taxon>Alphaproteobacteria</taxon>
        <taxon>Hyphomicrobiales</taxon>
        <taxon>Rhizobiaceae</taxon>
        <taxon>Rhizobium/Agrobacterium group</taxon>
        <taxon>Agrobacterium</taxon>
        <taxon>Agrobacterium tumefaciens complex</taxon>
    </lineage>
</organism>
<accession>A0ABM9VME9</accession>
<dbReference type="Proteomes" id="UP000191812">
    <property type="component" value="Unassembled WGS sequence"/>
</dbReference>
<feature type="domain" description="Polysaccharide pyruvyl transferase" evidence="1">
    <location>
        <begin position="71"/>
        <end position="370"/>
    </location>
</feature>
<comment type="caution">
    <text evidence="2">The sequence shown here is derived from an EMBL/GenBank/DDBJ whole genome shotgun (WGS) entry which is preliminary data.</text>
</comment>
<dbReference type="PANTHER" id="PTHR36836:SF1">
    <property type="entry name" value="COLANIC ACID BIOSYNTHESIS PROTEIN WCAK"/>
    <property type="match status" value="1"/>
</dbReference>
<dbReference type="InterPro" id="IPR007345">
    <property type="entry name" value="Polysacch_pyruvyl_Trfase"/>
</dbReference>
<dbReference type="EMBL" id="FBWH01000047">
    <property type="protein sequence ID" value="CUX62134.1"/>
    <property type="molecule type" value="Genomic_DNA"/>
</dbReference>
<proteinExistence type="predicted"/>
<evidence type="ECO:0000313" key="2">
    <source>
        <dbReference type="EMBL" id="CUX62134.1"/>
    </source>
</evidence>
<dbReference type="Pfam" id="PF04230">
    <property type="entry name" value="PS_pyruv_trans"/>
    <property type="match status" value="1"/>
</dbReference>
<dbReference type="PANTHER" id="PTHR36836">
    <property type="entry name" value="COLANIC ACID BIOSYNTHESIS PROTEIN WCAK"/>
    <property type="match status" value="1"/>
</dbReference>
<gene>
    <name evidence="2" type="ORF">AGR13a_Lc80034</name>
</gene>
<dbReference type="RefSeq" id="WP_080837908.1">
    <property type="nucleotide sequence ID" value="NZ_LT009757.1"/>
</dbReference>
<sequence length="444" mass="49126">MRKLVKKILPAPLHREWVKYNERRNREPTIDEFFKALQKEKRKLRFARPASTVLKRLLIVACDPRTVFGSIGDDAMITAVVQHARAINDRVEVDVVVNGLECADVLSARGFVPVDIFGRPDFVSALQQQFKTRKYDCVVVVGADVMDGYYNALVSAKLLAAADLAAAAGIKNVILGFSFNETPHPALSMFYSALHPDVAINVRDPVSLGRLKSFARTHAALVADSAFSLVSSEPDEDTSAWIAQKRAEGYRVMGFNLHPMLFKDADRNQIDTIIARGAEALRFVADERPVCWLLIPHDYREGFGDQFCLQAISGLVPASLADRVRYLDGQWSAPVLKGIAGKLDGIVSGRMHLAIAGLGKGVPVTCVAYQGKFEGLYQHFGLAASELLSPSAFYTDQGLKDALLQFVDQADDIRERVRQKLPEVLGLSKNNFQLFETFSKSVDR</sequence>
<name>A0ABM9VME9_9HYPH</name>
<keyword evidence="3" id="KW-1185">Reference proteome</keyword>
<reference evidence="2 3" key="1">
    <citation type="submission" date="2016-01" db="EMBL/GenBank/DDBJ databases">
        <authorList>
            <person name="Regsiter A."/>
            <person name="william w."/>
        </authorList>
    </citation>
    <scope>NUCLEOTIDE SEQUENCE [LARGE SCALE GENOMIC DNA]</scope>
    <source>
        <strain evidence="2 3">CFBP 6927</strain>
    </source>
</reference>